<protein>
    <submittedName>
        <fullName evidence="2">Uncharacterized protein</fullName>
    </submittedName>
</protein>
<evidence type="ECO:0000313" key="2">
    <source>
        <dbReference type="EMBL" id="SPD12648.1"/>
    </source>
</evidence>
<feature type="region of interest" description="Disordered" evidence="1">
    <location>
        <begin position="166"/>
        <end position="187"/>
    </location>
</feature>
<name>A0A2N9HL27_FAGSY</name>
<feature type="compositionally biased region" description="Basic residues" evidence="1">
    <location>
        <begin position="216"/>
        <end position="228"/>
    </location>
</feature>
<feature type="region of interest" description="Disordered" evidence="1">
    <location>
        <begin position="208"/>
        <end position="228"/>
    </location>
</feature>
<accession>A0A2N9HL27</accession>
<evidence type="ECO:0000256" key="1">
    <source>
        <dbReference type="SAM" id="MobiDB-lite"/>
    </source>
</evidence>
<reference evidence="2" key="1">
    <citation type="submission" date="2018-02" db="EMBL/GenBank/DDBJ databases">
        <authorList>
            <person name="Cohen D.B."/>
            <person name="Kent A.D."/>
        </authorList>
    </citation>
    <scope>NUCLEOTIDE SEQUENCE</scope>
</reference>
<dbReference type="EMBL" id="OIVN01003646">
    <property type="protein sequence ID" value="SPD12648.1"/>
    <property type="molecule type" value="Genomic_DNA"/>
</dbReference>
<sequence length="228" mass="24730">MGSSVGGDQHLQLPVEEVRLGLGGCGFVGGNGLPYTPSGQLVDHLYLIDQNVFLKDFYEEIGFLVYLLSSPKMGVLLLLLNSALHDKNCLTSKEVTGTASAFAADGFLSSGSSFFAGWDTEQFPVPRDEEHNYISSSHDKTAAGAPLEETCELLSEASMDVPNVNENDTIADGSQNSSSMQNEELSQDLIQPNSKHSMVHKTSNIVVKQQGNKMSRYNRRGRGRGRGK</sequence>
<gene>
    <name evidence="2" type="ORF">FSB_LOCUS40530</name>
</gene>
<proteinExistence type="predicted"/>
<organism evidence="2">
    <name type="scientific">Fagus sylvatica</name>
    <name type="common">Beechnut</name>
    <dbReference type="NCBI Taxonomy" id="28930"/>
    <lineage>
        <taxon>Eukaryota</taxon>
        <taxon>Viridiplantae</taxon>
        <taxon>Streptophyta</taxon>
        <taxon>Embryophyta</taxon>
        <taxon>Tracheophyta</taxon>
        <taxon>Spermatophyta</taxon>
        <taxon>Magnoliopsida</taxon>
        <taxon>eudicotyledons</taxon>
        <taxon>Gunneridae</taxon>
        <taxon>Pentapetalae</taxon>
        <taxon>rosids</taxon>
        <taxon>fabids</taxon>
        <taxon>Fagales</taxon>
        <taxon>Fagaceae</taxon>
        <taxon>Fagus</taxon>
    </lineage>
</organism>
<dbReference type="AlphaFoldDB" id="A0A2N9HL27"/>